<feature type="compositionally biased region" description="Pro residues" evidence="1">
    <location>
        <begin position="54"/>
        <end position="68"/>
    </location>
</feature>
<evidence type="ECO:0000256" key="1">
    <source>
        <dbReference type="SAM" id="MobiDB-lite"/>
    </source>
</evidence>
<proteinExistence type="predicted"/>
<dbReference type="AlphaFoldDB" id="A0A2C9VHG9"/>
<sequence>MRGGDIVPVWEAKNLMASSQPLQLSSTPLDTIRATSPPTQPNANLVDPLIPSTPSEPPPSPSPSPPLVATPSSTPSTSPSPHPILP</sequence>
<name>A0A2C9VHG9_MANES</name>
<feature type="region of interest" description="Disordered" evidence="1">
    <location>
        <begin position="20"/>
        <end position="86"/>
    </location>
</feature>
<protein>
    <submittedName>
        <fullName evidence="2">Uncharacterized protein</fullName>
    </submittedName>
</protein>
<accession>A0A2C9VHG9</accession>
<evidence type="ECO:0000313" key="2">
    <source>
        <dbReference type="EMBL" id="OAY44829.1"/>
    </source>
</evidence>
<gene>
    <name evidence="2" type="ORF">MANES_07G008800</name>
</gene>
<feature type="compositionally biased region" description="Low complexity" evidence="1">
    <location>
        <begin position="20"/>
        <end position="29"/>
    </location>
</feature>
<feature type="compositionally biased region" description="Polar residues" evidence="1">
    <location>
        <begin position="33"/>
        <end position="43"/>
    </location>
</feature>
<organism evidence="2">
    <name type="scientific">Manihot esculenta</name>
    <name type="common">Cassava</name>
    <name type="synonym">Jatropha manihot</name>
    <dbReference type="NCBI Taxonomy" id="3983"/>
    <lineage>
        <taxon>Eukaryota</taxon>
        <taxon>Viridiplantae</taxon>
        <taxon>Streptophyta</taxon>
        <taxon>Embryophyta</taxon>
        <taxon>Tracheophyta</taxon>
        <taxon>Spermatophyta</taxon>
        <taxon>Magnoliopsida</taxon>
        <taxon>eudicotyledons</taxon>
        <taxon>Gunneridae</taxon>
        <taxon>Pentapetalae</taxon>
        <taxon>rosids</taxon>
        <taxon>fabids</taxon>
        <taxon>Malpighiales</taxon>
        <taxon>Euphorbiaceae</taxon>
        <taxon>Crotonoideae</taxon>
        <taxon>Manihoteae</taxon>
        <taxon>Manihot</taxon>
    </lineage>
</organism>
<dbReference type="EMBL" id="CM004393">
    <property type="protein sequence ID" value="OAY44829.1"/>
    <property type="molecule type" value="Genomic_DNA"/>
</dbReference>
<reference evidence="2" key="1">
    <citation type="submission" date="2016-02" db="EMBL/GenBank/DDBJ databases">
        <title>WGS assembly of Manihot esculenta.</title>
        <authorList>
            <person name="Bredeson J.V."/>
            <person name="Prochnik S.E."/>
            <person name="Lyons J.B."/>
            <person name="Schmutz J."/>
            <person name="Grimwood J."/>
            <person name="Vrebalov J."/>
            <person name="Bart R.S."/>
            <person name="Amuge T."/>
            <person name="Ferguson M.E."/>
            <person name="Green R."/>
            <person name="Putnam N."/>
            <person name="Stites J."/>
            <person name="Rounsley S."/>
            <person name="Rokhsar D.S."/>
        </authorList>
    </citation>
    <scope>NUCLEOTIDE SEQUENCE [LARGE SCALE GENOMIC DNA]</scope>
    <source>
        <tissue evidence="2">Leaf</tissue>
    </source>
</reference>